<dbReference type="PANTHER" id="PTHR42905:SF16">
    <property type="entry name" value="CARBOXYPHOSPHONOENOLPYRUVATE PHOSPHONOMUTASE-LIKE PROTEIN (AFU_ORTHOLOGUE AFUA_5G07230)"/>
    <property type="match status" value="1"/>
</dbReference>
<evidence type="ECO:0000313" key="1">
    <source>
        <dbReference type="EMBL" id="MBL6449351.1"/>
    </source>
</evidence>
<keyword evidence="2" id="KW-1185">Reference proteome</keyword>
<keyword evidence="1" id="KW-0456">Lyase</keyword>
<dbReference type="InterPro" id="IPR015813">
    <property type="entry name" value="Pyrv/PenolPyrv_kinase-like_dom"/>
</dbReference>
<reference evidence="1" key="1">
    <citation type="submission" date="2021-01" db="EMBL/GenBank/DDBJ databases">
        <title>Fulvivirga kasyanovii gen. nov., sp nov., a novel member of the phylum Bacteroidetes isolated from seawater in a mussel farm.</title>
        <authorList>
            <person name="Zhao L.-H."/>
            <person name="Wang Z.-J."/>
        </authorList>
    </citation>
    <scope>NUCLEOTIDE SEQUENCE</scope>
    <source>
        <strain evidence="1">29W222</strain>
    </source>
</reference>
<dbReference type="PANTHER" id="PTHR42905">
    <property type="entry name" value="PHOSPHOENOLPYRUVATE CARBOXYLASE"/>
    <property type="match status" value="1"/>
</dbReference>
<proteinExistence type="predicted"/>
<dbReference type="AlphaFoldDB" id="A0A937G6J3"/>
<sequence length="119" mass="13304">MKYFVSRIVCTTSLPVSVDLENGYSHKAAKVIENVEALHRLGIAGINIEDSVIDTNCDRQLLELHTFSEIISAISKYKDKTTSELFVNIRTDAFLLGTDNALKETLGRLPILKYAGNFR</sequence>
<dbReference type="GO" id="GO:0016829">
    <property type="term" value="F:lyase activity"/>
    <property type="evidence" value="ECO:0007669"/>
    <property type="project" value="UniProtKB-KW"/>
</dbReference>
<name>A0A937G6J3_9BACT</name>
<comment type="caution">
    <text evidence="1">The sequence shown here is derived from an EMBL/GenBank/DDBJ whole genome shotgun (WGS) entry which is preliminary data.</text>
</comment>
<dbReference type="Proteomes" id="UP000614216">
    <property type="component" value="Unassembled WGS sequence"/>
</dbReference>
<protein>
    <submittedName>
        <fullName evidence="1">Isocitrate lyase/phosphoenolpyruvate mutase family protein</fullName>
    </submittedName>
</protein>
<dbReference type="Pfam" id="PF13714">
    <property type="entry name" value="PEP_mutase"/>
    <property type="match status" value="1"/>
</dbReference>
<dbReference type="SUPFAM" id="SSF51621">
    <property type="entry name" value="Phosphoenolpyruvate/pyruvate domain"/>
    <property type="match status" value="1"/>
</dbReference>
<dbReference type="Gene3D" id="3.20.20.60">
    <property type="entry name" value="Phosphoenolpyruvate-binding domains"/>
    <property type="match status" value="1"/>
</dbReference>
<dbReference type="RefSeq" id="WP_202858880.1">
    <property type="nucleotide sequence ID" value="NZ_JAEUGD010000066.1"/>
</dbReference>
<dbReference type="InterPro" id="IPR040442">
    <property type="entry name" value="Pyrv_kinase-like_dom_sf"/>
</dbReference>
<gene>
    <name evidence="1" type="ORF">JMN32_23775</name>
</gene>
<organism evidence="1 2">
    <name type="scientific">Fulvivirga marina</name>
    <dbReference type="NCBI Taxonomy" id="2494733"/>
    <lineage>
        <taxon>Bacteria</taxon>
        <taxon>Pseudomonadati</taxon>
        <taxon>Bacteroidota</taxon>
        <taxon>Cytophagia</taxon>
        <taxon>Cytophagales</taxon>
        <taxon>Fulvivirgaceae</taxon>
        <taxon>Fulvivirga</taxon>
    </lineage>
</organism>
<accession>A0A937G6J3</accession>
<dbReference type="EMBL" id="JAEUGD010000066">
    <property type="protein sequence ID" value="MBL6449351.1"/>
    <property type="molecule type" value="Genomic_DNA"/>
</dbReference>
<evidence type="ECO:0000313" key="2">
    <source>
        <dbReference type="Proteomes" id="UP000614216"/>
    </source>
</evidence>